<evidence type="ECO:0000313" key="25">
    <source>
        <dbReference type="Proteomes" id="UP000095767"/>
    </source>
</evidence>
<comment type="catalytic activity">
    <reaction evidence="1">
        <text>2 a phenolic donor + H2O2 = 2 a phenolic radical donor + 2 H2O</text>
        <dbReference type="Rhea" id="RHEA:56136"/>
        <dbReference type="ChEBI" id="CHEBI:15377"/>
        <dbReference type="ChEBI" id="CHEBI:16240"/>
        <dbReference type="ChEBI" id="CHEBI:139520"/>
        <dbReference type="ChEBI" id="CHEBI:139521"/>
        <dbReference type="EC" id="1.11.1.7"/>
    </reaction>
</comment>
<accession>A0A1E5UR62</accession>
<keyword evidence="11" id="KW-0560">Oxidoreductase</keyword>
<dbReference type="InterPro" id="IPR010255">
    <property type="entry name" value="Haem_peroxidase_sf"/>
</dbReference>
<dbReference type="PRINTS" id="PR00458">
    <property type="entry name" value="PEROXIDASE"/>
</dbReference>
<feature type="binding site" evidence="18">
    <location>
        <position position="660"/>
    </location>
    <ligand>
        <name>Ca(2+)</name>
        <dbReference type="ChEBI" id="CHEBI:29108"/>
        <label>1</label>
    </ligand>
</feature>
<dbReference type="PANTHER" id="PTHR31517">
    <property type="match status" value="1"/>
</dbReference>
<dbReference type="EC" id="1.11.1.7" evidence="5"/>
<dbReference type="PROSITE" id="PS50873">
    <property type="entry name" value="PEROXIDASE_4"/>
    <property type="match status" value="3"/>
</dbReference>
<feature type="active site" description="Proton acceptor" evidence="16">
    <location>
        <position position="654"/>
    </location>
</feature>
<dbReference type="AlphaFoldDB" id="A0A1E5UR62"/>
<dbReference type="PRINTS" id="PR00461">
    <property type="entry name" value="PLPEROXIDASE"/>
</dbReference>
<keyword evidence="10 18" id="KW-0106">Calcium</keyword>
<dbReference type="OrthoDB" id="2113341at2759"/>
<evidence type="ECO:0000256" key="21">
    <source>
        <dbReference type="SAM" id="MobiDB-lite"/>
    </source>
</evidence>
<dbReference type="InterPro" id="IPR002016">
    <property type="entry name" value="Haem_peroxidase"/>
</dbReference>
<dbReference type="Proteomes" id="UP000095767">
    <property type="component" value="Unassembled WGS sequence"/>
</dbReference>
<evidence type="ECO:0000256" key="9">
    <source>
        <dbReference type="ARBA" id="ARBA00022723"/>
    </source>
</evidence>
<dbReference type="Gene3D" id="1.10.520.10">
    <property type="match status" value="3"/>
</dbReference>
<feature type="disulfide bond" evidence="20">
    <location>
        <begin position="656"/>
        <end position="661"/>
    </location>
</feature>
<dbReference type="InterPro" id="IPR019794">
    <property type="entry name" value="Peroxidases_AS"/>
</dbReference>
<keyword evidence="12 18" id="KW-0408">Iron</keyword>
<feature type="site" description="Transition state stabilizer" evidence="19">
    <location>
        <position position="650"/>
    </location>
</feature>
<evidence type="ECO:0000256" key="20">
    <source>
        <dbReference type="PIRSR" id="PIRSR600823-5"/>
    </source>
</evidence>
<comment type="caution">
    <text evidence="24">The sequence shown here is derived from an EMBL/GenBank/DDBJ whole genome shotgun (WGS) entry which is preliminary data.</text>
</comment>
<dbReference type="FunFam" id="1.10.520.10:FF:000008">
    <property type="entry name" value="Peroxidase"/>
    <property type="match status" value="1"/>
</dbReference>
<evidence type="ECO:0000256" key="17">
    <source>
        <dbReference type="PIRSR" id="PIRSR600823-2"/>
    </source>
</evidence>
<feature type="binding site" evidence="18">
    <location>
        <position position="679"/>
    </location>
    <ligand>
        <name>Ca(2+)</name>
        <dbReference type="ChEBI" id="CHEBI:29108"/>
        <label>1</label>
    </ligand>
</feature>
<feature type="binding site" evidence="18">
    <location>
        <position position="658"/>
    </location>
    <ligand>
        <name>Ca(2+)</name>
        <dbReference type="ChEBI" id="CHEBI:29108"/>
        <label>1</label>
    </ligand>
</feature>
<dbReference type="InterPro" id="IPR033905">
    <property type="entry name" value="Secretory_peroxidase"/>
</dbReference>
<dbReference type="GO" id="GO:0042744">
    <property type="term" value="P:hydrogen peroxide catabolic process"/>
    <property type="evidence" value="ECO:0007669"/>
    <property type="project" value="UniProtKB-KW"/>
</dbReference>
<feature type="binding site" evidence="18">
    <location>
        <position position="655"/>
    </location>
    <ligand>
        <name>Ca(2+)</name>
        <dbReference type="ChEBI" id="CHEBI:29108"/>
        <label>1</label>
    </ligand>
</feature>
<feature type="disulfide bond" evidence="20">
    <location>
        <begin position="712"/>
        <end position="907"/>
    </location>
</feature>
<feature type="region of interest" description="Disordered" evidence="21">
    <location>
        <begin position="84"/>
        <end position="103"/>
    </location>
</feature>
<name>A0A1E5UR62_9POAL</name>
<evidence type="ECO:0000256" key="13">
    <source>
        <dbReference type="ARBA" id="ARBA00023157"/>
    </source>
</evidence>
<dbReference type="FunFam" id="1.10.420.10:FF:000006">
    <property type="entry name" value="Peroxidase"/>
    <property type="match status" value="2"/>
</dbReference>
<comment type="cofactor">
    <cofactor evidence="18">
        <name>Ca(2+)</name>
        <dbReference type="ChEBI" id="CHEBI:29108"/>
    </cofactor>
    <text evidence="18">Binds 2 calcium ions per subunit.</text>
</comment>
<feature type="signal peptide" evidence="22">
    <location>
        <begin position="1"/>
        <end position="24"/>
    </location>
</feature>
<proteinExistence type="inferred from homology"/>
<evidence type="ECO:0000256" key="1">
    <source>
        <dbReference type="ARBA" id="ARBA00000189"/>
    </source>
</evidence>
<dbReference type="GO" id="GO:0046872">
    <property type="term" value="F:metal ion binding"/>
    <property type="evidence" value="ECO:0007669"/>
    <property type="project" value="UniProtKB-KW"/>
</dbReference>
<evidence type="ECO:0000256" key="22">
    <source>
        <dbReference type="SAM" id="SignalP"/>
    </source>
</evidence>
<feature type="domain" description="Plant heme peroxidase family profile" evidence="23">
    <location>
        <begin position="26"/>
        <end position="319"/>
    </location>
</feature>
<sequence>MARCVDVTLLLVALYALLPAFTDAAALQEGFYRSNTNCTADVEATVASVVQQYISADRGVGAGLIRLHFHDCFVKGCDGSVLIDPSPVNPDPEKGSPSNGGLRGLEVIQDANRQLETACPGTVSCADILAFAARDASNILSAGAINYGVPSGRRDGLTSAASDATQGLPPPFAQLDRLTEVFAAKGFTQDELVTLSGAHSIGRAHCGSFAQRIHPNVSETMDAQYGAGLQQQCPADAGDGVAVDQDQGTPADLDNQYYGNLLAGKVLFNSDWALISDNTTRQMVEGNAANQAQWAAKFIDAMRKLGALDVLTGDQGEIRSSSCPNAEVTGCDASVLLDPTKANGQPEKTAIPLRGYDAVNKVKAAVEAVCPGKVSCADILAFAARDSIARSAGFTFPIPSGRRDGNVSSAFSVFSGIPSPFFDAQQLIDSFAAKNLSMDDLLALSGAHSIGTTHCSAFTNRLRPAVDPSLDPAYAAQLNVTCPSGGGADRAVNNSPVAPDTLSNQYYRNALDGRVLLTSDAALLTRSDTAARVNASAADPTAWMARFAASMVRMAGIEVLTGAQGEVRRTESLTQSTVPEMMKTGGTGAPLLAALPILLSWIVVSSVASSEAPLQVGYYNRTCPRAEDLIRNIVHAAIRRDPGNGPGLVRLFFHDCFVRGCDASVLLDTAPGSNATSVEKASQANNPSLRGFSVVSRAKRVLERRCRRTVSCADIVAFAARDACRIMGGIDFAVPAGRRDGRVSNASEVLDNLPGPFADVTKLVGSFAAKNLTAADMVTLSGAHSFGRSHCSAFSFRLYPQIAVDLNATYGSHLRTRCPATGRRDRVVDLDPRTELLLDNQYYKNVQTREVLFTSDVTLLSQNDTAALVDLYARNRTLWASRFAAAMVKMGHLDVLTGNKGEIRKFCNRVN</sequence>
<evidence type="ECO:0000256" key="11">
    <source>
        <dbReference type="ARBA" id="ARBA00023002"/>
    </source>
</evidence>
<dbReference type="PANTHER" id="PTHR31517:SF84">
    <property type="entry name" value="PEROXIDASE"/>
    <property type="match status" value="1"/>
</dbReference>
<keyword evidence="13 20" id="KW-1015">Disulfide bond</keyword>
<feature type="binding site" evidence="18">
    <location>
        <position position="831"/>
    </location>
    <ligand>
        <name>Ca(2+)</name>
        <dbReference type="ChEBI" id="CHEBI:29108"/>
        <label>2</label>
    </ligand>
</feature>
<feature type="disulfide bond" evidence="20">
    <location>
        <begin position="623"/>
        <end position="706"/>
    </location>
</feature>
<dbReference type="GO" id="GO:0005576">
    <property type="term" value="C:extracellular region"/>
    <property type="evidence" value="ECO:0007669"/>
    <property type="project" value="UniProtKB-SubCell"/>
</dbReference>
<feature type="chain" id="PRO_5009187276" description="peroxidase" evidence="22">
    <location>
        <begin position="25"/>
        <end position="911"/>
    </location>
</feature>
<dbReference type="Pfam" id="PF00141">
    <property type="entry name" value="peroxidase"/>
    <property type="match status" value="3"/>
</dbReference>
<feature type="binding site" evidence="18">
    <location>
        <position position="662"/>
    </location>
    <ligand>
        <name>Ca(2+)</name>
        <dbReference type="ChEBI" id="CHEBI:29108"/>
        <label>1</label>
    </ligand>
</feature>
<evidence type="ECO:0000256" key="3">
    <source>
        <dbReference type="ARBA" id="ARBA00004613"/>
    </source>
</evidence>
<feature type="domain" description="Plant heme peroxidase family profile" evidence="23">
    <location>
        <begin position="613"/>
        <end position="911"/>
    </location>
</feature>
<evidence type="ECO:0000256" key="4">
    <source>
        <dbReference type="ARBA" id="ARBA00006873"/>
    </source>
</evidence>
<keyword evidence="25" id="KW-1185">Reference proteome</keyword>
<dbReference type="Gene3D" id="1.10.420.10">
    <property type="entry name" value="Peroxidase, domain 2"/>
    <property type="match status" value="3"/>
</dbReference>
<evidence type="ECO:0000256" key="16">
    <source>
        <dbReference type="PIRSR" id="PIRSR600823-1"/>
    </source>
</evidence>
<feature type="binding site" evidence="18">
    <location>
        <position position="664"/>
    </location>
    <ligand>
        <name>Ca(2+)</name>
        <dbReference type="ChEBI" id="CHEBI:29108"/>
        <label>1</label>
    </ligand>
</feature>
<evidence type="ECO:0000256" key="6">
    <source>
        <dbReference type="ARBA" id="ARBA00022525"/>
    </source>
</evidence>
<dbReference type="SUPFAM" id="SSF48113">
    <property type="entry name" value="Heme-dependent peroxidases"/>
    <property type="match status" value="3"/>
</dbReference>
<comment type="similarity">
    <text evidence="4">Belongs to the peroxidase family. Ascorbate peroxidase subfamily.</text>
</comment>
<gene>
    <name evidence="24" type="ORF">BAE44_0023615</name>
</gene>
<keyword evidence="9 18" id="KW-0479">Metal-binding</keyword>
<dbReference type="PROSITE" id="PS00436">
    <property type="entry name" value="PEROXIDASE_2"/>
    <property type="match status" value="2"/>
</dbReference>
<evidence type="ECO:0000256" key="7">
    <source>
        <dbReference type="ARBA" id="ARBA00022559"/>
    </source>
</evidence>
<dbReference type="EMBL" id="LWDX02067099">
    <property type="protein sequence ID" value="OEL15366.1"/>
    <property type="molecule type" value="Genomic_DNA"/>
</dbReference>
<dbReference type="InterPro" id="IPR000823">
    <property type="entry name" value="Peroxidase_pln"/>
</dbReference>
<protein>
    <recommendedName>
        <fullName evidence="5">peroxidase</fullName>
        <ecNumber evidence="5">1.11.1.7</ecNumber>
    </recommendedName>
</protein>
<evidence type="ECO:0000256" key="14">
    <source>
        <dbReference type="ARBA" id="ARBA00023180"/>
    </source>
</evidence>
<keyword evidence="14" id="KW-0325">Glycoprotein</keyword>
<evidence type="ECO:0000259" key="23">
    <source>
        <dbReference type="PROSITE" id="PS50873"/>
    </source>
</evidence>
<feature type="binding site" evidence="18">
    <location>
        <position position="834"/>
    </location>
    <ligand>
        <name>Ca(2+)</name>
        <dbReference type="ChEBI" id="CHEBI:29108"/>
        <label>2</label>
    </ligand>
</feature>
<evidence type="ECO:0000256" key="8">
    <source>
        <dbReference type="ARBA" id="ARBA00022617"/>
    </source>
</evidence>
<dbReference type="CDD" id="cd00693">
    <property type="entry name" value="secretory_peroxidase"/>
    <property type="match status" value="3"/>
</dbReference>
<dbReference type="GO" id="GO:0020037">
    <property type="term" value="F:heme binding"/>
    <property type="evidence" value="ECO:0007669"/>
    <property type="project" value="InterPro"/>
</dbReference>
<evidence type="ECO:0000256" key="10">
    <source>
        <dbReference type="ARBA" id="ARBA00022837"/>
    </source>
</evidence>
<evidence type="ECO:0000256" key="5">
    <source>
        <dbReference type="ARBA" id="ARBA00012313"/>
    </source>
</evidence>
<evidence type="ECO:0000256" key="12">
    <source>
        <dbReference type="ARBA" id="ARBA00023004"/>
    </source>
</evidence>
<organism evidence="24 25">
    <name type="scientific">Dichanthelium oligosanthes</name>
    <dbReference type="NCBI Taxonomy" id="888268"/>
    <lineage>
        <taxon>Eukaryota</taxon>
        <taxon>Viridiplantae</taxon>
        <taxon>Streptophyta</taxon>
        <taxon>Embryophyta</taxon>
        <taxon>Tracheophyta</taxon>
        <taxon>Spermatophyta</taxon>
        <taxon>Magnoliopsida</taxon>
        <taxon>Liliopsida</taxon>
        <taxon>Poales</taxon>
        <taxon>Poaceae</taxon>
        <taxon>PACMAD clade</taxon>
        <taxon>Panicoideae</taxon>
        <taxon>Panicodae</taxon>
        <taxon>Paniceae</taxon>
        <taxon>Dichantheliinae</taxon>
        <taxon>Dichanthelium</taxon>
    </lineage>
</organism>
<feature type="binding site" evidence="17">
    <location>
        <position position="754"/>
    </location>
    <ligand>
        <name>substrate</name>
    </ligand>
</feature>
<dbReference type="PROSITE" id="PS00435">
    <property type="entry name" value="PEROXIDASE_1"/>
    <property type="match status" value="2"/>
</dbReference>
<feature type="binding site" description="axial binding residue" evidence="18">
    <location>
        <position position="784"/>
    </location>
    <ligand>
        <name>heme b</name>
        <dbReference type="ChEBI" id="CHEBI:60344"/>
    </ligand>
    <ligandPart>
        <name>Fe</name>
        <dbReference type="ChEBI" id="CHEBI:18248"/>
    </ligandPart>
</feature>
<dbReference type="GO" id="GO:0140825">
    <property type="term" value="F:lactoperoxidase activity"/>
    <property type="evidence" value="ECO:0007669"/>
    <property type="project" value="UniProtKB-EC"/>
</dbReference>
<keyword evidence="7 24" id="KW-0575">Peroxidase</keyword>
<dbReference type="GO" id="GO:0006979">
    <property type="term" value="P:response to oxidative stress"/>
    <property type="evidence" value="ECO:0007669"/>
    <property type="project" value="InterPro"/>
</dbReference>
<evidence type="ECO:0000256" key="15">
    <source>
        <dbReference type="ARBA" id="ARBA00023324"/>
    </source>
</evidence>
<comment type="cofactor">
    <cofactor evidence="18">
        <name>heme b</name>
        <dbReference type="ChEBI" id="CHEBI:60344"/>
    </cofactor>
    <text evidence="18">Binds 1 heme b (iron(II)-protoporphyrin IX) group per subunit.</text>
</comment>
<feature type="domain" description="Plant heme peroxidase family profile" evidence="23">
    <location>
        <begin position="328"/>
        <end position="575"/>
    </location>
</feature>
<evidence type="ECO:0000256" key="18">
    <source>
        <dbReference type="PIRSR" id="PIRSR600823-3"/>
    </source>
</evidence>
<feature type="binding site" evidence="18">
    <location>
        <position position="839"/>
    </location>
    <ligand>
        <name>Ca(2+)</name>
        <dbReference type="ChEBI" id="CHEBI:29108"/>
        <label>2</label>
    </ligand>
</feature>
<keyword evidence="22" id="KW-0732">Signal</keyword>
<comment type="function">
    <text evidence="2">Removal of H(2)O(2), oxidation of toxic reductants, biosynthesis and degradation of lignin, suberization, auxin catabolism, response to environmental stresses such as wounding, pathogen attack and oxidative stress. These functions might be dependent on each isozyme/isoform in each plant tissue.</text>
</comment>
<keyword evidence="15" id="KW-0376">Hydrogen peroxide</keyword>
<evidence type="ECO:0000313" key="24">
    <source>
        <dbReference type="EMBL" id="OEL15366.1"/>
    </source>
</evidence>
<dbReference type="FunFam" id="1.10.420.10:FF:000016">
    <property type="entry name" value="Peroxidase"/>
    <property type="match status" value="1"/>
</dbReference>
<evidence type="ECO:0000256" key="19">
    <source>
        <dbReference type="PIRSR" id="PIRSR600823-4"/>
    </source>
</evidence>
<dbReference type="InterPro" id="IPR019793">
    <property type="entry name" value="Peroxidases_heam-ligand_BS"/>
</dbReference>
<keyword evidence="8" id="KW-0349">Heme</keyword>
<reference evidence="24 25" key="1">
    <citation type="submission" date="2016-09" db="EMBL/GenBank/DDBJ databases">
        <title>The draft genome of Dichanthelium oligosanthes: A C3 panicoid grass species.</title>
        <authorList>
            <person name="Studer A.J."/>
            <person name="Schnable J.C."/>
            <person name="Brutnell T.P."/>
        </authorList>
    </citation>
    <scope>NUCLEOTIDE SEQUENCE [LARGE SCALE GENOMIC DNA]</scope>
    <source>
        <strain evidence="25">cv. Kellogg 1175</strain>
        <tissue evidence="24">Leaf</tissue>
    </source>
</reference>
<feature type="disulfide bond" evidence="20">
    <location>
        <begin position="791"/>
        <end position="818"/>
    </location>
</feature>
<evidence type="ECO:0000256" key="2">
    <source>
        <dbReference type="ARBA" id="ARBA00002322"/>
    </source>
</evidence>
<keyword evidence="6" id="KW-0964">Secreted</keyword>
<comment type="subcellular location">
    <subcellularLocation>
        <location evidence="3">Secreted</location>
    </subcellularLocation>
</comment>